<sequence length="76" mass="8162">MLKLTQQELEQLPFQLQVEVLAGALLSLLGGYLLAGALKPIIITGGVSMDVGAFRPDFVFFNHRGKALPLNLPASL</sequence>
<proteinExistence type="predicted"/>
<gene>
    <name evidence="2" type="ORF">MNEG_12658</name>
</gene>
<keyword evidence="1" id="KW-0472">Membrane</keyword>
<dbReference type="KEGG" id="mng:MNEG_12658"/>
<keyword evidence="1" id="KW-0812">Transmembrane</keyword>
<organism evidence="2 3">
    <name type="scientific">Monoraphidium neglectum</name>
    <dbReference type="NCBI Taxonomy" id="145388"/>
    <lineage>
        <taxon>Eukaryota</taxon>
        <taxon>Viridiplantae</taxon>
        <taxon>Chlorophyta</taxon>
        <taxon>core chlorophytes</taxon>
        <taxon>Chlorophyceae</taxon>
        <taxon>CS clade</taxon>
        <taxon>Sphaeropleales</taxon>
        <taxon>Selenastraceae</taxon>
        <taxon>Monoraphidium</taxon>
    </lineage>
</organism>
<accession>A0A0D2MK43</accession>
<reference evidence="2 3" key="1">
    <citation type="journal article" date="2013" name="BMC Genomics">
        <title>Reconstruction of the lipid metabolism for the microalga Monoraphidium neglectum from its genome sequence reveals characteristics suitable for biofuel production.</title>
        <authorList>
            <person name="Bogen C."/>
            <person name="Al-Dilaimi A."/>
            <person name="Albersmeier A."/>
            <person name="Wichmann J."/>
            <person name="Grundmann M."/>
            <person name="Rupp O."/>
            <person name="Lauersen K.J."/>
            <person name="Blifernez-Klassen O."/>
            <person name="Kalinowski J."/>
            <person name="Goesmann A."/>
            <person name="Mussgnug J.H."/>
            <person name="Kruse O."/>
        </authorList>
    </citation>
    <scope>NUCLEOTIDE SEQUENCE [LARGE SCALE GENOMIC DNA]</scope>
    <source>
        <strain evidence="2 3">SAG 48.87</strain>
    </source>
</reference>
<dbReference type="STRING" id="145388.A0A0D2MK43"/>
<evidence type="ECO:0000313" key="2">
    <source>
        <dbReference type="EMBL" id="KIY95305.1"/>
    </source>
</evidence>
<keyword evidence="1" id="KW-1133">Transmembrane helix</keyword>
<dbReference type="Proteomes" id="UP000054498">
    <property type="component" value="Unassembled WGS sequence"/>
</dbReference>
<dbReference type="GeneID" id="25730042"/>
<keyword evidence="3" id="KW-1185">Reference proteome</keyword>
<dbReference type="OrthoDB" id="44756at2759"/>
<feature type="transmembrane region" description="Helical" evidence="1">
    <location>
        <begin position="20"/>
        <end position="38"/>
    </location>
</feature>
<dbReference type="RefSeq" id="XP_013894325.1">
    <property type="nucleotide sequence ID" value="XM_014038871.1"/>
</dbReference>
<evidence type="ECO:0000313" key="3">
    <source>
        <dbReference type="Proteomes" id="UP000054498"/>
    </source>
</evidence>
<evidence type="ECO:0000256" key="1">
    <source>
        <dbReference type="SAM" id="Phobius"/>
    </source>
</evidence>
<dbReference type="EMBL" id="KK103578">
    <property type="protein sequence ID" value="KIY95305.1"/>
    <property type="molecule type" value="Genomic_DNA"/>
</dbReference>
<dbReference type="AlphaFoldDB" id="A0A0D2MK43"/>
<name>A0A0D2MK43_9CHLO</name>
<protein>
    <submittedName>
        <fullName evidence="2">Uncharacterized protein</fullName>
    </submittedName>
</protein>